<keyword evidence="4" id="KW-1185">Reference proteome</keyword>
<sequence>MAHKPEIGSCILMCTYLLAMLSGRDALSCCRRHLTRGSSSYELSDPLDPTCNAQWTADGVVVVDESGGVDESRVHQAEPQKITLKGKHEKVIFRMDCVSPEDSGEVDCNGLCQSLSEFSPAPIESHERSQYTQRPTNAAKRSAHDGIFIFLSIVIFIFVT</sequence>
<dbReference type="Proteomes" id="UP001558613">
    <property type="component" value="Unassembled WGS sequence"/>
</dbReference>
<name>A0ABR3LPQ9_9TELE</name>
<keyword evidence="1" id="KW-1133">Transmembrane helix</keyword>
<organism evidence="3 4">
    <name type="scientific">Cirrhinus molitorella</name>
    <name type="common">mud carp</name>
    <dbReference type="NCBI Taxonomy" id="172907"/>
    <lineage>
        <taxon>Eukaryota</taxon>
        <taxon>Metazoa</taxon>
        <taxon>Chordata</taxon>
        <taxon>Craniata</taxon>
        <taxon>Vertebrata</taxon>
        <taxon>Euteleostomi</taxon>
        <taxon>Actinopterygii</taxon>
        <taxon>Neopterygii</taxon>
        <taxon>Teleostei</taxon>
        <taxon>Ostariophysi</taxon>
        <taxon>Cypriniformes</taxon>
        <taxon>Cyprinidae</taxon>
        <taxon>Labeoninae</taxon>
        <taxon>Labeonini</taxon>
        <taxon>Cirrhinus</taxon>
    </lineage>
</organism>
<proteinExistence type="predicted"/>
<reference evidence="3 4" key="1">
    <citation type="submission" date="2023-09" db="EMBL/GenBank/DDBJ databases">
        <authorList>
            <person name="Wang M."/>
        </authorList>
    </citation>
    <scope>NUCLEOTIDE SEQUENCE [LARGE SCALE GENOMIC DNA]</scope>
    <source>
        <strain evidence="3">GT-2023</strain>
        <tissue evidence="3">Liver</tissue>
    </source>
</reference>
<evidence type="ECO:0000256" key="2">
    <source>
        <dbReference type="SAM" id="SignalP"/>
    </source>
</evidence>
<evidence type="ECO:0000313" key="3">
    <source>
        <dbReference type="EMBL" id="KAL1254857.1"/>
    </source>
</evidence>
<accession>A0ABR3LPQ9</accession>
<feature type="transmembrane region" description="Helical" evidence="1">
    <location>
        <begin position="142"/>
        <end position="159"/>
    </location>
</feature>
<keyword evidence="1" id="KW-0472">Membrane</keyword>
<protein>
    <submittedName>
        <fullName evidence="3">Uncharacterized protein</fullName>
    </submittedName>
</protein>
<evidence type="ECO:0000313" key="4">
    <source>
        <dbReference type="Proteomes" id="UP001558613"/>
    </source>
</evidence>
<dbReference type="EMBL" id="JAYMGO010000019">
    <property type="protein sequence ID" value="KAL1254857.1"/>
    <property type="molecule type" value="Genomic_DNA"/>
</dbReference>
<evidence type="ECO:0000256" key="1">
    <source>
        <dbReference type="SAM" id="Phobius"/>
    </source>
</evidence>
<comment type="caution">
    <text evidence="3">The sequence shown here is derived from an EMBL/GenBank/DDBJ whole genome shotgun (WGS) entry which is preliminary data.</text>
</comment>
<keyword evidence="2" id="KW-0732">Signal</keyword>
<keyword evidence="1" id="KW-0812">Transmembrane</keyword>
<feature type="chain" id="PRO_5047522591" evidence="2">
    <location>
        <begin position="27"/>
        <end position="160"/>
    </location>
</feature>
<gene>
    <name evidence="3" type="ORF">QQF64_012918</name>
</gene>
<feature type="signal peptide" evidence="2">
    <location>
        <begin position="1"/>
        <end position="26"/>
    </location>
</feature>